<dbReference type="SMART" id="SM00530">
    <property type="entry name" value="HTH_XRE"/>
    <property type="match status" value="1"/>
</dbReference>
<evidence type="ECO:0000313" key="2">
    <source>
        <dbReference type="EMBL" id="EEO29782.1"/>
    </source>
</evidence>
<sequence>MDKIAKRIENCRRHLNFSQSELARKVGVTPQAVQKWEKAKTVPRGYTLEKLAGVLGVSPAYIQFGITDASSGGHFSVEDEKTEYLVTGCSKQEEWPFSISREQFSHFSDEQRSLINRYIEILWQSVDRKEN</sequence>
<dbReference type="Pfam" id="PF01381">
    <property type="entry name" value="HTH_3"/>
    <property type="match status" value="1"/>
</dbReference>
<gene>
    <name evidence="2" type="ORF">OFBG_00810</name>
</gene>
<accession>C3X9A6</accession>
<dbReference type="STRING" id="847.BRW83_1404"/>
<dbReference type="GO" id="GO:0003677">
    <property type="term" value="F:DNA binding"/>
    <property type="evidence" value="ECO:0007669"/>
    <property type="project" value="UniProtKB-KW"/>
</dbReference>
<feature type="domain" description="HTH cro/C1-type" evidence="1">
    <location>
        <begin position="8"/>
        <end position="62"/>
    </location>
</feature>
<protein>
    <submittedName>
        <fullName evidence="2">DNA-binding helix-turn-helix protein</fullName>
    </submittedName>
</protein>
<organism evidence="2 3">
    <name type="scientific">Oxalobacter formigenes OXCC13</name>
    <dbReference type="NCBI Taxonomy" id="556269"/>
    <lineage>
        <taxon>Bacteria</taxon>
        <taxon>Pseudomonadati</taxon>
        <taxon>Pseudomonadota</taxon>
        <taxon>Betaproteobacteria</taxon>
        <taxon>Burkholderiales</taxon>
        <taxon>Oxalobacteraceae</taxon>
        <taxon>Oxalobacter</taxon>
    </lineage>
</organism>
<dbReference type="PROSITE" id="PS50943">
    <property type="entry name" value="HTH_CROC1"/>
    <property type="match status" value="1"/>
</dbReference>
<dbReference type="SUPFAM" id="SSF47413">
    <property type="entry name" value="lambda repressor-like DNA-binding domains"/>
    <property type="match status" value="1"/>
</dbReference>
<evidence type="ECO:0000259" key="1">
    <source>
        <dbReference type="PROSITE" id="PS50943"/>
    </source>
</evidence>
<dbReference type="Proteomes" id="UP000005089">
    <property type="component" value="Unassembled WGS sequence"/>
</dbReference>
<keyword evidence="3" id="KW-1185">Reference proteome</keyword>
<evidence type="ECO:0000313" key="3">
    <source>
        <dbReference type="Proteomes" id="UP000005089"/>
    </source>
</evidence>
<dbReference type="Gene3D" id="1.10.260.40">
    <property type="entry name" value="lambda repressor-like DNA-binding domains"/>
    <property type="match status" value="1"/>
</dbReference>
<dbReference type="AlphaFoldDB" id="C3X9A6"/>
<name>C3X9A6_OXAFO</name>
<dbReference type="InterPro" id="IPR010982">
    <property type="entry name" value="Lambda_DNA-bd_dom_sf"/>
</dbReference>
<reference evidence="2 3" key="1">
    <citation type="submission" date="2009-02" db="EMBL/GenBank/DDBJ databases">
        <title>The Genome Sequence of Oxalobacter formigenes OXCC13.</title>
        <authorList>
            <consortium name="The Broad Institute Genome Sequencing Platform"/>
            <person name="Ward D."/>
            <person name="Young S.K."/>
            <person name="Kodira C.D."/>
            <person name="Zeng Q."/>
            <person name="Koehrsen M."/>
            <person name="Alvarado L."/>
            <person name="Berlin A."/>
            <person name="Borenstein D."/>
            <person name="Chen Z."/>
            <person name="Engels R."/>
            <person name="Freedman E."/>
            <person name="Gellesch M."/>
            <person name="Goldberg J."/>
            <person name="Griggs A."/>
            <person name="Gujja S."/>
            <person name="Heiman D."/>
            <person name="Hepburn T."/>
            <person name="Howarth C."/>
            <person name="Jen D."/>
            <person name="Larson L."/>
            <person name="Lewis B."/>
            <person name="Mehta T."/>
            <person name="Park D."/>
            <person name="Pearson M."/>
            <person name="Roberts A."/>
            <person name="Saif S."/>
            <person name="Shea T."/>
            <person name="Shenoy N."/>
            <person name="Sisk P."/>
            <person name="Stolte C."/>
            <person name="Sykes S."/>
            <person name="Walk T."/>
            <person name="White J."/>
            <person name="Yandava C."/>
            <person name="Allison M.J."/>
            <person name="Lander E."/>
            <person name="Nusbaum C."/>
            <person name="Galagan J."/>
            <person name="Birren B."/>
        </authorList>
    </citation>
    <scope>NUCLEOTIDE SEQUENCE [LARGE SCALE GENOMIC DNA]</scope>
    <source>
        <strain evidence="2 3">OXCC13</strain>
    </source>
</reference>
<dbReference type="HOGENOM" id="CLU_1935940_0_0_4"/>
<dbReference type="InterPro" id="IPR001387">
    <property type="entry name" value="Cro/C1-type_HTH"/>
</dbReference>
<keyword evidence="2" id="KW-0238">DNA-binding</keyword>
<dbReference type="CDD" id="cd00093">
    <property type="entry name" value="HTH_XRE"/>
    <property type="match status" value="1"/>
</dbReference>
<dbReference type="GeneID" id="77135276"/>
<dbReference type="EMBL" id="GG658170">
    <property type="protein sequence ID" value="EEO29782.1"/>
    <property type="molecule type" value="Genomic_DNA"/>
</dbReference>
<dbReference type="RefSeq" id="WP_005880525.1">
    <property type="nucleotide sequence ID" value="NZ_CP019430.1"/>
</dbReference>
<proteinExistence type="predicted"/>
<dbReference type="OrthoDB" id="8613988at2"/>